<feature type="non-terminal residue" evidence="2">
    <location>
        <position position="1"/>
    </location>
</feature>
<dbReference type="AlphaFoldDB" id="A0A7J6PKN6"/>
<evidence type="ECO:0000313" key="3">
    <source>
        <dbReference type="Proteomes" id="UP000553632"/>
    </source>
</evidence>
<feature type="compositionally biased region" description="Polar residues" evidence="1">
    <location>
        <begin position="100"/>
        <end position="115"/>
    </location>
</feature>
<protein>
    <submittedName>
        <fullName evidence="2">Uncharacterized protein</fullName>
    </submittedName>
</protein>
<gene>
    <name evidence="2" type="ORF">FOZ63_024959</name>
</gene>
<dbReference type="EMBL" id="JABANO010039018">
    <property type="protein sequence ID" value="KAF4696693.1"/>
    <property type="molecule type" value="Genomic_DNA"/>
</dbReference>
<organism evidence="2 3">
    <name type="scientific">Perkinsus olseni</name>
    <name type="common">Perkinsus atlanticus</name>
    <dbReference type="NCBI Taxonomy" id="32597"/>
    <lineage>
        <taxon>Eukaryota</taxon>
        <taxon>Sar</taxon>
        <taxon>Alveolata</taxon>
        <taxon>Perkinsozoa</taxon>
        <taxon>Perkinsea</taxon>
        <taxon>Perkinsida</taxon>
        <taxon>Perkinsidae</taxon>
        <taxon>Perkinsus</taxon>
    </lineage>
</organism>
<feature type="region of interest" description="Disordered" evidence="1">
    <location>
        <begin position="1"/>
        <end position="21"/>
    </location>
</feature>
<accession>A0A7J6PKN6</accession>
<dbReference type="Proteomes" id="UP000553632">
    <property type="component" value="Unassembled WGS sequence"/>
</dbReference>
<feature type="non-terminal residue" evidence="2">
    <location>
        <position position="147"/>
    </location>
</feature>
<proteinExistence type="predicted"/>
<sequence length="147" mass="16151">RAREKAESSAERAVAEAERAKETLRRSLELLNRYHQRAKADLAERARLKACVAVSAPHPVEEVAREATTSSSSPARGGHEGPPPLSELGTRDRLPYDDTPPSSRRTSDASANSNTVKRRFSDIRAPRTLSTESSEESSEDEVVPERS</sequence>
<evidence type="ECO:0000313" key="2">
    <source>
        <dbReference type="EMBL" id="KAF4696693.1"/>
    </source>
</evidence>
<comment type="caution">
    <text evidence="2">The sequence shown here is derived from an EMBL/GenBank/DDBJ whole genome shotgun (WGS) entry which is preliminary data.</text>
</comment>
<name>A0A7J6PKN6_PEROL</name>
<feature type="region of interest" description="Disordered" evidence="1">
    <location>
        <begin position="54"/>
        <end position="147"/>
    </location>
</feature>
<evidence type="ECO:0000256" key="1">
    <source>
        <dbReference type="SAM" id="MobiDB-lite"/>
    </source>
</evidence>
<keyword evidence="3" id="KW-1185">Reference proteome</keyword>
<reference evidence="2 3" key="1">
    <citation type="submission" date="2020-04" db="EMBL/GenBank/DDBJ databases">
        <title>Perkinsus olseni comparative genomics.</title>
        <authorList>
            <person name="Bogema D.R."/>
        </authorList>
    </citation>
    <scope>NUCLEOTIDE SEQUENCE [LARGE SCALE GENOMIC DNA]</scope>
    <source>
        <strain evidence="2 3">ATCC PRA-207</strain>
    </source>
</reference>
<feature type="compositionally biased region" description="Acidic residues" evidence="1">
    <location>
        <begin position="133"/>
        <end position="147"/>
    </location>
</feature>